<dbReference type="PANTHER" id="PTHR47791">
    <property type="entry name" value="MEIOTICALLY UP-REGULATED GENE 191 PROTEIN"/>
    <property type="match status" value="1"/>
</dbReference>
<dbReference type="Gene3D" id="1.50.10.20">
    <property type="match status" value="1"/>
</dbReference>
<organism evidence="1 2">
    <name type="scientific">Aulographum hederae CBS 113979</name>
    <dbReference type="NCBI Taxonomy" id="1176131"/>
    <lineage>
        <taxon>Eukaryota</taxon>
        <taxon>Fungi</taxon>
        <taxon>Dikarya</taxon>
        <taxon>Ascomycota</taxon>
        <taxon>Pezizomycotina</taxon>
        <taxon>Dothideomycetes</taxon>
        <taxon>Pleosporomycetidae</taxon>
        <taxon>Aulographales</taxon>
        <taxon>Aulographaceae</taxon>
    </lineage>
</organism>
<accession>A0A6G1GL49</accession>
<protein>
    <submittedName>
        <fullName evidence="1">Glycoside hydrolase family 76 protein</fullName>
    </submittedName>
</protein>
<dbReference type="Pfam" id="PF03663">
    <property type="entry name" value="Glyco_hydro_76"/>
    <property type="match status" value="1"/>
</dbReference>
<dbReference type="PANTHER" id="PTHR47791:SF2">
    <property type="entry name" value="ENDO MANNANASE, GH76 FAMILY (EUROFUNG)"/>
    <property type="match status" value="1"/>
</dbReference>
<evidence type="ECO:0000313" key="2">
    <source>
        <dbReference type="Proteomes" id="UP000800041"/>
    </source>
</evidence>
<dbReference type="InterPro" id="IPR008928">
    <property type="entry name" value="6-hairpin_glycosidase_sf"/>
</dbReference>
<name>A0A6G1GL49_9PEZI</name>
<dbReference type="InterPro" id="IPR005198">
    <property type="entry name" value="Glyco_hydro_76"/>
</dbReference>
<dbReference type="Proteomes" id="UP000800041">
    <property type="component" value="Unassembled WGS sequence"/>
</dbReference>
<proteinExistence type="predicted"/>
<sequence>MNCEYRVERWSLPGAFTGALEREGDGLEEHEVPVGFDGDKIGVEDDATASSMPLTALEQLHHALETMQTHYFELWLGTWPEAIDWTAAVVGTYMSSTLHSLTRSLEYVLEASSNSPRTSPIPIEGQRIENEINKYFSQSVAYYFGENAFEIRTQAYDDMLWVVLGWLENIRFIDLHSAAHYKKTEGDDDEEKKPTWYGLQFRNAFAHRARVFYNLASDGWDTSLCGGGMVWNPHLEPYKNAITNELYISASTAMYLYFPGDDNDSPFLTSSDQPFASSNPPTPDFTTPLLTHPPQDPRFLTAARTAYTWLKSSNMTNALGLYTDGFHIHNWTHTSPGTAKCDNRNEMVYTYNQGVLLTGLRGLWESTGDLAYLEDGHALIRNVINATGWKDVQGHVDATSGLLSPAASAAITHAPWSGLGRAGILEESCDASATCSQDGQTFKGIFFHHLTEFCEPLPAVPRIPGKTWRADPWFKGLHRSSCREYAVWVTYNAQAALRTRRKGMFGGWWGQGVEGAGRAAGGRSQGLGKGAVDYRNGAFGTGNVRDEWVWGVERGKRLDWERVRERDRERDPNDMGRGRTVETQGGGVAVVRAMWEFIRNYEKEEKDVGPNPDPDFDL</sequence>
<dbReference type="GO" id="GO:0016787">
    <property type="term" value="F:hydrolase activity"/>
    <property type="evidence" value="ECO:0007669"/>
    <property type="project" value="UniProtKB-KW"/>
</dbReference>
<dbReference type="AlphaFoldDB" id="A0A6G1GL49"/>
<evidence type="ECO:0000313" key="1">
    <source>
        <dbReference type="EMBL" id="KAF1981665.1"/>
    </source>
</evidence>
<dbReference type="InterPro" id="IPR053169">
    <property type="entry name" value="MUG_Protein"/>
</dbReference>
<gene>
    <name evidence="1" type="ORF">K402DRAFT_341919</name>
</gene>
<dbReference type="SUPFAM" id="SSF48208">
    <property type="entry name" value="Six-hairpin glycosidases"/>
    <property type="match status" value="1"/>
</dbReference>
<dbReference type="OrthoDB" id="4104179at2759"/>
<dbReference type="GO" id="GO:0005975">
    <property type="term" value="P:carbohydrate metabolic process"/>
    <property type="evidence" value="ECO:0007669"/>
    <property type="project" value="InterPro"/>
</dbReference>
<keyword evidence="1" id="KW-0378">Hydrolase</keyword>
<dbReference type="EMBL" id="ML977195">
    <property type="protein sequence ID" value="KAF1981665.1"/>
    <property type="molecule type" value="Genomic_DNA"/>
</dbReference>
<reference evidence="1" key="1">
    <citation type="journal article" date="2020" name="Stud. Mycol.">
        <title>101 Dothideomycetes genomes: a test case for predicting lifestyles and emergence of pathogens.</title>
        <authorList>
            <person name="Haridas S."/>
            <person name="Albert R."/>
            <person name="Binder M."/>
            <person name="Bloem J."/>
            <person name="Labutti K."/>
            <person name="Salamov A."/>
            <person name="Andreopoulos B."/>
            <person name="Baker S."/>
            <person name="Barry K."/>
            <person name="Bills G."/>
            <person name="Bluhm B."/>
            <person name="Cannon C."/>
            <person name="Castanera R."/>
            <person name="Culley D."/>
            <person name="Daum C."/>
            <person name="Ezra D."/>
            <person name="Gonzalez J."/>
            <person name="Henrissat B."/>
            <person name="Kuo A."/>
            <person name="Liang C."/>
            <person name="Lipzen A."/>
            <person name="Lutzoni F."/>
            <person name="Magnuson J."/>
            <person name="Mondo S."/>
            <person name="Nolan M."/>
            <person name="Ohm R."/>
            <person name="Pangilinan J."/>
            <person name="Park H.-J."/>
            <person name="Ramirez L."/>
            <person name="Alfaro M."/>
            <person name="Sun H."/>
            <person name="Tritt A."/>
            <person name="Yoshinaga Y."/>
            <person name="Zwiers L.-H."/>
            <person name="Turgeon B."/>
            <person name="Goodwin S."/>
            <person name="Spatafora J."/>
            <person name="Crous P."/>
            <person name="Grigoriev I."/>
        </authorList>
    </citation>
    <scope>NUCLEOTIDE SEQUENCE</scope>
    <source>
        <strain evidence="1">CBS 113979</strain>
    </source>
</reference>
<keyword evidence="2" id="KW-1185">Reference proteome</keyword>